<accession>A0AAQ4D9N7</accession>
<evidence type="ECO:0000313" key="1">
    <source>
        <dbReference type="EMBL" id="KAK8759177.1"/>
    </source>
</evidence>
<dbReference type="AlphaFoldDB" id="A0AAQ4D9N7"/>
<protein>
    <submittedName>
        <fullName evidence="1">Uncharacterized protein</fullName>
    </submittedName>
</protein>
<organism evidence="1 2">
    <name type="scientific">Amblyomma americanum</name>
    <name type="common">Lone star tick</name>
    <dbReference type="NCBI Taxonomy" id="6943"/>
    <lineage>
        <taxon>Eukaryota</taxon>
        <taxon>Metazoa</taxon>
        <taxon>Ecdysozoa</taxon>
        <taxon>Arthropoda</taxon>
        <taxon>Chelicerata</taxon>
        <taxon>Arachnida</taxon>
        <taxon>Acari</taxon>
        <taxon>Parasitiformes</taxon>
        <taxon>Ixodida</taxon>
        <taxon>Ixodoidea</taxon>
        <taxon>Ixodidae</taxon>
        <taxon>Amblyomminae</taxon>
        <taxon>Amblyomma</taxon>
    </lineage>
</organism>
<proteinExistence type="predicted"/>
<dbReference type="EMBL" id="JARKHS020033366">
    <property type="protein sequence ID" value="KAK8759177.1"/>
    <property type="molecule type" value="Genomic_DNA"/>
</dbReference>
<comment type="caution">
    <text evidence="1">The sequence shown here is derived from an EMBL/GenBank/DDBJ whole genome shotgun (WGS) entry which is preliminary data.</text>
</comment>
<dbReference type="Proteomes" id="UP001321473">
    <property type="component" value="Unassembled WGS sequence"/>
</dbReference>
<name>A0AAQ4D9N7_AMBAM</name>
<keyword evidence="2" id="KW-1185">Reference proteome</keyword>
<evidence type="ECO:0000313" key="2">
    <source>
        <dbReference type="Proteomes" id="UP001321473"/>
    </source>
</evidence>
<reference evidence="1 2" key="1">
    <citation type="journal article" date="2023" name="Arcadia Sci">
        <title>De novo assembly of a long-read Amblyomma americanum tick genome.</title>
        <authorList>
            <person name="Chou S."/>
            <person name="Poskanzer K.E."/>
            <person name="Rollins M."/>
            <person name="Thuy-Boun P.S."/>
        </authorList>
    </citation>
    <scope>NUCLEOTIDE SEQUENCE [LARGE SCALE GENOMIC DNA]</scope>
    <source>
        <strain evidence="1">F_SG_1</strain>
        <tissue evidence="1">Salivary glands</tissue>
    </source>
</reference>
<gene>
    <name evidence="1" type="ORF">V5799_003192</name>
</gene>
<sequence length="100" mass="11093">MDEEIISAMKTEDIDESSFELEVTAEAAGTYVAAEDPAPARQPHLRSAANTSAVLAGTCRQQRKRPITAAQETQKFLLEEQRVLRQDLSKRIENKRAPAP</sequence>